<feature type="domain" description="HTH cro/C1-type" evidence="1">
    <location>
        <begin position="26"/>
        <end position="66"/>
    </location>
</feature>
<dbReference type="CDD" id="cd00093">
    <property type="entry name" value="HTH_XRE"/>
    <property type="match status" value="1"/>
</dbReference>
<reference evidence="2" key="1">
    <citation type="submission" date="2019-11" db="EMBL/GenBank/DDBJ databases">
        <title>Spread of Macrolides and rifampicin resistant Rhodococcus equi in clinical isolates in the USA.</title>
        <authorList>
            <person name="Alvarez-Narvaez S."/>
            <person name="Huber L."/>
            <person name="Cohen N.D."/>
            <person name="Slovis N."/>
            <person name="Greiter M."/>
            <person name="Giguere S."/>
            <person name="Hart K."/>
        </authorList>
    </citation>
    <scope>NUCLEOTIDE SEQUENCE</scope>
    <source>
        <strain evidence="2">Lh_5</strain>
    </source>
</reference>
<dbReference type="InterPro" id="IPR010982">
    <property type="entry name" value="Lambda_DNA-bd_dom_sf"/>
</dbReference>
<evidence type="ECO:0000313" key="3">
    <source>
        <dbReference type="Proteomes" id="UP000706122"/>
    </source>
</evidence>
<comment type="caution">
    <text evidence="2">The sequence shown here is derived from an EMBL/GenBank/DDBJ whole genome shotgun (WGS) entry which is preliminary data.</text>
</comment>
<accession>A0AAE2W493</accession>
<dbReference type="Proteomes" id="UP000706122">
    <property type="component" value="Unassembled WGS sequence"/>
</dbReference>
<protein>
    <recommendedName>
        <fullName evidence="1">HTH cro/C1-type domain-containing protein</fullName>
    </recommendedName>
</protein>
<gene>
    <name evidence="2" type="ORF">GS551_05255</name>
</gene>
<dbReference type="RefSeq" id="WP_005515235.1">
    <property type="nucleotide sequence ID" value="NZ_CP027793.1"/>
</dbReference>
<dbReference type="AlphaFoldDB" id="A0AAE2W493"/>
<dbReference type="SUPFAM" id="SSF47413">
    <property type="entry name" value="lambda repressor-like DNA-binding domains"/>
    <property type="match status" value="1"/>
</dbReference>
<dbReference type="EMBL" id="WUYC01000001">
    <property type="protein sequence ID" value="MBM4713611.1"/>
    <property type="molecule type" value="Genomic_DNA"/>
</dbReference>
<dbReference type="InterPro" id="IPR001387">
    <property type="entry name" value="Cro/C1-type_HTH"/>
</dbReference>
<dbReference type="Gene3D" id="1.10.260.40">
    <property type="entry name" value="lambda repressor-like DNA-binding domains"/>
    <property type="match status" value="1"/>
</dbReference>
<dbReference type="PROSITE" id="PS50943">
    <property type="entry name" value="HTH_CROC1"/>
    <property type="match status" value="1"/>
</dbReference>
<evidence type="ECO:0000313" key="2">
    <source>
        <dbReference type="EMBL" id="MBM4713611.1"/>
    </source>
</evidence>
<sequence>MDKLSTRIAEAVQAAIDQAGENLHSVAVKTGIPRTTLGHRLKATRPFDVDQLALIANALNREVSEFLPERDVGSK</sequence>
<name>A0AAE2W493_RHOHA</name>
<evidence type="ECO:0000259" key="1">
    <source>
        <dbReference type="PROSITE" id="PS50943"/>
    </source>
</evidence>
<organism evidence="2 3">
    <name type="scientific">Rhodococcus hoagii</name>
    <name type="common">Corynebacterium equii</name>
    <dbReference type="NCBI Taxonomy" id="43767"/>
    <lineage>
        <taxon>Bacteria</taxon>
        <taxon>Bacillati</taxon>
        <taxon>Actinomycetota</taxon>
        <taxon>Actinomycetes</taxon>
        <taxon>Mycobacteriales</taxon>
        <taxon>Nocardiaceae</taxon>
        <taxon>Prescottella</taxon>
    </lineage>
</organism>
<dbReference type="GeneID" id="57576565"/>
<proteinExistence type="predicted"/>
<dbReference type="GO" id="GO:0003677">
    <property type="term" value="F:DNA binding"/>
    <property type="evidence" value="ECO:0007669"/>
    <property type="project" value="InterPro"/>
</dbReference>